<dbReference type="PANTHER" id="PTHR47979">
    <property type="entry name" value="DRAB11-RELATED"/>
    <property type="match status" value="1"/>
</dbReference>
<accession>A0A1R2CVB6</accession>
<keyword evidence="2" id="KW-0547">Nucleotide-binding</keyword>
<name>A0A1R2CVB6_9CILI</name>
<dbReference type="OrthoDB" id="313066at2759"/>
<keyword evidence="3" id="KW-0342">GTP-binding</keyword>
<evidence type="ECO:0000256" key="3">
    <source>
        <dbReference type="ARBA" id="ARBA00023134"/>
    </source>
</evidence>
<dbReference type="SMART" id="SM00174">
    <property type="entry name" value="RHO"/>
    <property type="match status" value="1"/>
</dbReference>
<dbReference type="Proteomes" id="UP000187209">
    <property type="component" value="Unassembled WGS sequence"/>
</dbReference>
<comment type="caution">
    <text evidence="5">The sequence shown here is derived from an EMBL/GenBank/DDBJ whole genome shotgun (WGS) entry which is preliminary data.</text>
</comment>
<evidence type="ECO:0000256" key="1">
    <source>
        <dbReference type="ARBA" id="ARBA00006270"/>
    </source>
</evidence>
<dbReference type="InterPro" id="IPR027417">
    <property type="entry name" value="P-loop_NTPase"/>
</dbReference>
<dbReference type="SUPFAM" id="SSF52540">
    <property type="entry name" value="P-loop containing nucleoside triphosphate hydrolases"/>
    <property type="match status" value="1"/>
</dbReference>
<dbReference type="GO" id="GO:0005525">
    <property type="term" value="F:GTP binding"/>
    <property type="evidence" value="ECO:0007669"/>
    <property type="project" value="UniProtKB-KW"/>
</dbReference>
<reference evidence="5 6" key="1">
    <citation type="submission" date="2016-11" db="EMBL/GenBank/DDBJ databases">
        <title>The macronuclear genome of Stentor coeruleus: a giant cell with tiny introns.</title>
        <authorList>
            <person name="Slabodnick M."/>
            <person name="Ruby J.G."/>
            <person name="Reiff S.B."/>
            <person name="Swart E.C."/>
            <person name="Gosai S."/>
            <person name="Prabakaran S."/>
            <person name="Witkowska E."/>
            <person name="Larue G.E."/>
            <person name="Fisher S."/>
            <person name="Freeman R.M."/>
            <person name="Gunawardena J."/>
            <person name="Chu W."/>
            <person name="Stover N.A."/>
            <person name="Gregory B.D."/>
            <person name="Nowacki M."/>
            <person name="Derisi J."/>
            <person name="Roy S.W."/>
            <person name="Marshall W.F."/>
            <person name="Sood P."/>
        </authorList>
    </citation>
    <scope>NUCLEOTIDE SEQUENCE [LARGE SCALE GENOMIC DNA]</scope>
    <source>
        <strain evidence="5">WM001</strain>
    </source>
</reference>
<dbReference type="PRINTS" id="PR00449">
    <property type="entry name" value="RASTRNSFRMNG"/>
</dbReference>
<evidence type="ECO:0000313" key="6">
    <source>
        <dbReference type="Proteomes" id="UP000187209"/>
    </source>
</evidence>
<evidence type="ECO:0000256" key="2">
    <source>
        <dbReference type="ARBA" id="ARBA00022741"/>
    </source>
</evidence>
<keyword evidence="4" id="KW-0449">Lipoprotein</keyword>
<dbReference type="InterPro" id="IPR001806">
    <property type="entry name" value="Small_GTPase"/>
</dbReference>
<dbReference type="EMBL" id="MPUH01000051">
    <property type="protein sequence ID" value="OMJ92949.1"/>
    <property type="molecule type" value="Genomic_DNA"/>
</dbReference>
<dbReference type="CDD" id="cd00154">
    <property type="entry name" value="Rab"/>
    <property type="match status" value="1"/>
</dbReference>
<evidence type="ECO:0000256" key="4">
    <source>
        <dbReference type="ARBA" id="ARBA00023288"/>
    </source>
</evidence>
<organism evidence="5 6">
    <name type="scientific">Stentor coeruleus</name>
    <dbReference type="NCBI Taxonomy" id="5963"/>
    <lineage>
        <taxon>Eukaryota</taxon>
        <taxon>Sar</taxon>
        <taxon>Alveolata</taxon>
        <taxon>Ciliophora</taxon>
        <taxon>Postciliodesmatophora</taxon>
        <taxon>Heterotrichea</taxon>
        <taxon>Heterotrichida</taxon>
        <taxon>Stentoridae</taxon>
        <taxon>Stentor</taxon>
    </lineage>
</organism>
<evidence type="ECO:0000313" key="5">
    <source>
        <dbReference type="EMBL" id="OMJ92949.1"/>
    </source>
</evidence>
<gene>
    <name evidence="5" type="ORF">SteCoe_4166</name>
</gene>
<dbReference type="AlphaFoldDB" id="A0A1R2CVB6"/>
<dbReference type="Pfam" id="PF00071">
    <property type="entry name" value="Ras"/>
    <property type="match status" value="1"/>
</dbReference>
<dbReference type="NCBIfam" id="TIGR00231">
    <property type="entry name" value="small_GTP"/>
    <property type="match status" value="1"/>
</dbReference>
<dbReference type="SMART" id="SM00176">
    <property type="entry name" value="RAN"/>
    <property type="match status" value="1"/>
</dbReference>
<comment type="similarity">
    <text evidence="1">Belongs to the small GTPase superfamily. Rab family.</text>
</comment>
<dbReference type="InterPro" id="IPR005225">
    <property type="entry name" value="Small_GTP-bd"/>
</dbReference>
<dbReference type="PROSITE" id="PS51420">
    <property type="entry name" value="RHO"/>
    <property type="match status" value="1"/>
</dbReference>
<dbReference type="PROSITE" id="PS51421">
    <property type="entry name" value="RAS"/>
    <property type="match status" value="1"/>
</dbReference>
<sequence length="206" mass="23430">MEPGILFRIILVGNAGVGKSCILQRYLEKGFDDKYEVTIGVEFGTKQIKIGNKPIKVQIWDTAGQENYKSITRSFYKRAHGIVLMYDVTDKTSFDDLENWLKDIKDYANDGVDIALAGNQVDLSDCQDNCREVTYVQGYEMKLKNNFCAYHETSAKTGQNVNELFQELCCVLYKKHQTKGLGKNQESFVSLSSSADPRKKYKKCCK</sequence>
<dbReference type="InterPro" id="IPR050209">
    <property type="entry name" value="Rab_GTPases_membrane_traffic"/>
</dbReference>
<proteinExistence type="inferred from homology"/>
<dbReference type="FunFam" id="3.40.50.300:FF:001129">
    <property type="entry name" value="ras-related protein Rab-44 isoform X2"/>
    <property type="match status" value="1"/>
</dbReference>
<dbReference type="SMART" id="SM00175">
    <property type="entry name" value="RAB"/>
    <property type="match status" value="1"/>
</dbReference>
<dbReference type="Gene3D" id="3.40.50.300">
    <property type="entry name" value="P-loop containing nucleotide triphosphate hydrolases"/>
    <property type="match status" value="1"/>
</dbReference>
<keyword evidence="6" id="KW-1185">Reference proteome</keyword>
<protein>
    <submittedName>
        <fullName evidence="5">Uncharacterized protein</fullName>
    </submittedName>
</protein>
<dbReference type="SMART" id="SM00173">
    <property type="entry name" value="RAS"/>
    <property type="match status" value="1"/>
</dbReference>
<dbReference type="PROSITE" id="PS51419">
    <property type="entry name" value="RAB"/>
    <property type="match status" value="1"/>
</dbReference>
<dbReference type="GO" id="GO:0003924">
    <property type="term" value="F:GTPase activity"/>
    <property type="evidence" value="ECO:0007669"/>
    <property type="project" value="InterPro"/>
</dbReference>